<dbReference type="Pfam" id="PF10979">
    <property type="entry name" value="DUF2786"/>
    <property type="match status" value="1"/>
</dbReference>
<protein>
    <submittedName>
        <fullName evidence="3">Uncharacterized protein</fullName>
    </submittedName>
</protein>
<gene>
    <name evidence="3" type="ORF">NK6_9126</name>
</gene>
<reference evidence="3 4" key="1">
    <citation type="submission" date="2014-11" db="EMBL/GenBank/DDBJ databases">
        <title>Symbiosis island explosion on the genome of extra-slow-growing strains of soybean bradyrhizobia with massive insertion sequences.</title>
        <authorList>
            <person name="Iida T."/>
            <person name="Minamisawa K."/>
        </authorList>
    </citation>
    <scope>NUCLEOTIDE SEQUENCE [LARGE SCALE GENOMIC DNA]</scope>
    <source>
        <strain evidence="3 4">NK6</strain>
    </source>
</reference>
<feature type="domain" description="DUF7168" evidence="2">
    <location>
        <begin position="69"/>
        <end position="176"/>
    </location>
</feature>
<organism evidence="3 4">
    <name type="scientific">Bradyrhizobium diazoefficiens</name>
    <dbReference type="NCBI Taxonomy" id="1355477"/>
    <lineage>
        <taxon>Bacteria</taxon>
        <taxon>Pseudomonadati</taxon>
        <taxon>Pseudomonadota</taxon>
        <taxon>Alphaproteobacteria</taxon>
        <taxon>Hyphomicrobiales</taxon>
        <taxon>Nitrobacteraceae</taxon>
        <taxon>Bradyrhizobium</taxon>
    </lineage>
</organism>
<proteinExistence type="predicted"/>
<sequence>MNQTSNPAALDKLKLRIQALRAKTIANGCSEEEALSAAAKVAELLDRHDLSLSDVDLRASPCERRVFETHRKKRIPLDDCIGAIAHFCDCRVWREKNAAGESSYVFFGLGADVEVAHYLAELIDGAVRAELGRFKTSVDYSRFRHQERHLANASFALGMVASIADRLQAIKAGRDQVNESTGRGLVVLKTSVVDAEFDKLDLKLRTQRSTGRMVSMAAYEAGGAAGGSLAINPGLGESQSRTAPKGS</sequence>
<dbReference type="RefSeq" id="WP_060912231.1">
    <property type="nucleotide sequence ID" value="NZ_JAFCKD010000042.1"/>
</dbReference>
<dbReference type="InterPro" id="IPR055592">
    <property type="entry name" value="DUF7168"/>
</dbReference>
<evidence type="ECO:0000259" key="1">
    <source>
        <dbReference type="Pfam" id="PF10979"/>
    </source>
</evidence>
<evidence type="ECO:0000313" key="3">
    <source>
        <dbReference type="EMBL" id="BAR62268.1"/>
    </source>
</evidence>
<dbReference type="Proteomes" id="UP000063308">
    <property type="component" value="Chromosome"/>
</dbReference>
<dbReference type="InterPro" id="IPR024498">
    <property type="entry name" value="DUF2786"/>
</dbReference>
<dbReference type="AlphaFoldDB" id="A0A0E4FYP7"/>
<evidence type="ECO:0000259" key="2">
    <source>
        <dbReference type="Pfam" id="PF23771"/>
    </source>
</evidence>
<dbReference type="EMBL" id="AP014685">
    <property type="protein sequence ID" value="BAR62268.1"/>
    <property type="molecule type" value="Genomic_DNA"/>
</dbReference>
<dbReference type="Pfam" id="PF23771">
    <property type="entry name" value="DUF7168"/>
    <property type="match status" value="1"/>
</dbReference>
<evidence type="ECO:0000313" key="4">
    <source>
        <dbReference type="Proteomes" id="UP000063308"/>
    </source>
</evidence>
<feature type="domain" description="DUF2786" evidence="1">
    <location>
        <begin position="14"/>
        <end position="51"/>
    </location>
</feature>
<accession>A0A0E4FYP7</accession>
<name>A0A0E4FYP7_9BRAD</name>